<evidence type="ECO:0000313" key="3">
    <source>
        <dbReference type="Proteomes" id="UP000449547"/>
    </source>
</evidence>
<proteinExistence type="predicted"/>
<dbReference type="RefSeq" id="XP_034010977.1">
    <property type="nucleotide sequence ID" value="XM_034157095.1"/>
</dbReference>
<protein>
    <submittedName>
        <fullName evidence="2">Uncharacterized protein</fullName>
    </submittedName>
</protein>
<evidence type="ECO:0000256" key="1">
    <source>
        <dbReference type="SAM" id="MobiDB-lite"/>
    </source>
</evidence>
<comment type="caution">
    <text evidence="2">The sequence shown here is derived from an EMBL/GenBank/DDBJ whole genome shotgun (WGS) entry which is preliminary data.</text>
</comment>
<dbReference type="EMBL" id="SWFT01000122">
    <property type="protein sequence ID" value="KAA8899576.1"/>
    <property type="molecule type" value="Genomic_DNA"/>
</dbReference>
<organism evidence="2 3">
    <name type="scientific">Diutina rugosa</name>
    <name type="common">Yeast</name>
    <name type="synonym">Candida rugosa</name>
    <dbReference type="NCBI Taxonomy" id="5481"/>
    <lineage>
        <taxon>Eukaryota</taxon>
        <taxon>Fungi</taxon>
        <taxon>Dikarya</taxon>
        <taxon>Ascomycota</taxon>
        <taxon>Saccharomycotina</taxon>
        <taxon>Pichiomycetes</taxon>
        <taxon>Debaryomycetaceae</taxon>
        <taxon>Diutina</taxon>
    </lineage>
</organism>
<reference evidence="2 3" key="1">
    <citation type="submission" date="2019-07" db="EMBL/GenBank/DDBJ databases">
        <title>Genome assembly of two rare yeast pathogens: Diutina rugosa and Trichomonascus ciferrii.</title>
        <authorList>
            <person name="Mixao V."/>
            <person name="Saus E."/>
            <person name="Hansen A."/>
            <person name="Lass-Flor C."/>
            <person name="Gabaldon T."/>
        </authorList>
    </citation>
    <scope>NUCLEOTIDE SEQUENCE [LARGE SCALE GENOMIC DNA]</scope>
    <source>
        <strain evidence="2 3">CBS 613</strain>
    </source>
</reference>
<feature type="region of interest" description="Disordered" evidence="1">
    <location>
        <begin position="1"/>
        <end position="44"/>
    </location>
</feature>
<accession>A0A642UI96</accession>
<evidence type="ECO:0000313" key="2">
    <source>
        <dbReference type="EMBL" id="KAA8899576.1"/>
    </source>
</evidence>
<dbReference type="VEuPathDB" id="FungiDB:DIURU_004243"/>
<dbReference type="AlphaFoldDB" id="A0A642UI96"/>
<keyword evidence="3" id="KW-1185">Reference proteome</keyword>
<name>A0A642UI96_DIURU</name>
<dbReference type="Proteomes" id="UP000449547">
    <property type="component" value="Unassembled WGS sequence"/>
</dbReference>
<dbReference type="GeneID" id="54782894"/>
<gene>
    <name evidence="2" type="ORF">DIURU_004243</name>
</gene>
<sequence length="184" mass="21116">MNLAFNPRAELTPEYNQQLRRPTAIANGDNGSLEQQPEQPPSPQRISLAELHRMEPAIGMSDNNDKYIISIHQAVISPRGSIIVRDAQSEPHILRFSLCVWDSSTSQPLCIDYTTDDERRRFFEFERLADIPDNIEEIEELLKNVSKVRDPLDVTIVRAYGRLPTGHVYPYWTSDLTLRKLVTI</sequence>